<comment type="caution">
    <text evidence="1">The sequence shown here is derived from an EMBL/GenBank/DDBJ whole genome shotgun (WGS) entry which is preliminary data.</text>
</comment>
<protein>
    <submittedName>
        <fullName evidence="1">Uncharacterized protein</fullName>
    </submittedName>
</protein>
<organism evidence="1 2">
    <name type="scientific">Euplotes crassus</name>
    <dbReference type="NCBI Taxonomy" id="5936"/>
    <lineage>
        <taxon>Eukaryota</taxon>
        <taxon>Sar</taxon>
        <taxon>Alveolata</taxon>
        <taxon>Ciliophora</taxon>
        <taxon>Intramacronucleata</taxon>
        <taxon>Spirotrichea</taxon>
        <taxon>Hypotrichia</taxon>
        <taxon>Euplotida</taxon>
        <taxon>Euplotidae</taxon>
        <taxon>Moneuplotes</taxon>
    </lineage>
</organism>
<dbReference type="InterPro" id="IPR032675">
    <property type="entry name" value="LRR_dom_sf"/>
</dbReference>
<reference evidence="1" key="1">
    <citation type="submission" date="2023-07" db="EMBL/GenBank/DDBJ databases">
        <authorList>
            <consortium name="AG Swart"/>
            <person name="Singh M."/>
            <person name="Singh A."/>
            <person name="Seah K."/>
            <person name="Emmerich C."/>
        </authorList>
    </citation>
    <scope>NUCLEOTIDE SEQUENCE</scope>
    <source>
        <strain evidence="1">DP1</strain>
    </source>
</reference>
<proteinExistence type="predicted"/>
<name>A0AAD1X960_EUPCR</name>
<dbReference type="Gene3D" id="3.80.10.10">
    <property type="entry name" value="Ribonuclease Inhibitor"/>
    <property type="match status" value="1"/>
</dbReference>
<sequence length="270" mass="31587">MESEDQIAQEKLGQRISLEKSILAKSNKEQYQRCCCIIYNIFKRKIKTSPPDPESGEHCVISKIIMDFEGQKYTKLMNKLKCLKLLNLNQFGFRIVKMKNKHALDFIDSSFPNKVNELDTCFSVGMKMNRANYFNSLIRISSKVTRRMRFEYFCLSLSQLKRLVAAYRLVERLDIYNCKLSIPKVPDFSRALENCQIQEINLWSTGSRFYSNWGCHPGEFKNLIQGFSTSPDLRRSLRQVNIMNCEIEIWEAKKIFEKNGLKRVKITGES</sequence>
<dbReference type="Proteomes" id="UP001295684">
    <property type="component" value="Unassembled WGS sequence"/>
</dbReference>
<evidence type="ECO:0000313" key="2">
    <source>
        <dbReference type="Proteomes" id="UP001295684"/>
    </source>
</evidence>
<accession>A0AAD1X960</accession>
<evidence type="ECO:0000313" key="1">
    <source>
        <dbReference type="EMBL" id="CAI2362040.1"/>
    </source>
</evidence>
<gene>
    <name evidence="1" type="ORF">ECRASSUSDP1_LOCUS3357</name>
</gene>
<dbReference type="EMBL" id="CAMPGE010003216">
    <property type="protein sequence ID" value="CAI2362040.1"/>
    <property type="molecule type" value="Genomic_DNA"/>
</dbReference>
<dbReference type="AlphaFoldDB" id="A0AAD1X960"/>
<keyword evidence="2" id="KW-1185">Reference proteome</keyword>